<evidence type="ECO:0000313" key="1">
    <source>
        <dbReference type="EMBL" id="BBH91311.1"/>
    </source>
</evidence>
<name>A0A455SVV8_9CHLR</name>
<sequence>MKQEEHRIIAHVIGEGVAPSLADSLARYPEHSESLADTIAYYQTFEQSLPTETAPEPLSSLSQRAFRRALSRVSGPLTSLLIDGITVEQLAKRLDLGVDVVIWLERRQVEDLPALLYQRLAQALQQPPERIRVFFTTPERQSIRQQVAERAESYGIKKTFRALLQASQTMTSAQKAWWLARLEEVESDT</sequence>
<proteinExistence type="predicted"/>
<protein>
    <submittedName>
        <fullName evidence="1">Uncharacterized protein</fullName>
    </submittedName>
</protein>
<gene>
    <name evidence="1" type="ORF">KTC_60620</name>
</gene>
<dbReference type="EMBL" id="AP019376">
    <property type="protein sequence ID" value="BBH91311.1"/>
    <property type="molecule type" value="Genomic_DNA"/>
</dbReference>
<reference evidence="1" key="1">
    <citation type="submission" date="2018-12" db="EMBL/GenBank/DDBJ databases">
        <title>Novel natural products biosynthetic potential of the class Ktedonobacteria.</title>
        <authorList>
            <person name="Zheng Y."/>
            <person name="Saitou A."/>
            <person name="Wang C.M."/>
            <person name="Toyoda A."/>
            <person name="Minakuchi Y."/>
            <person name="Sekiguchi Y."/>
            <person name="Ueda K."/>
            <person name="Takano H."/>
            <person name="Sakai Y."/>
            <person name="Yokota A."/>
            <person name="Yabe S."/>
        </authorList>
    </citation>
    <scope>NUCLEOTIDE SEQUENCE</scope>
    <source>
        <strain evidence="1">COM3</strain>
    </source>
</reference>
<dbReference type="AlphaFoldDB" id="A0A455SVV8"/>
<organism evidence="1">
    <name type="scientific">Thermosporothrix sp. COM3</name>
    <dbReference type="NCBI Taxonomy" id="2490863"/>
    <lineage>
        <taxon>Bacteria</taxon>
        <taxon>Bacillati</taxon>
        <taxon>Chloroflexota</taxon>
        <taxon>Ktedonobacteria</taxon>
        <taxon>Ktedonobacterales</taxon>
        <taxon>Thermosporotrichaceae</taxon>
        <taxon>Thermosporothrix</taxon>
    </lineage>
</organism>
<accession>A0A455SVV8</accession>